<name>A0A323TZX2_9BACI</name>
<dbReference type="InterPro" id="IPR026353">
    <property type="entry name" value="Hypoxan-DNA_Glyclase"/>
</dbReference>
<feature type="domain" description="Uracil-DNA glycosylase-like" evidence="1">
    <location>
        <begin position="13"/>
        <end position="164"/>
    </location>
</feature>
<keyword evidence="3" id="KW-1185">Reference proteome</keyword>
<dbReference type="NCBIfam" id="TIGR04274">
    <property type="entry name" value="hypoxanDNAglyco"/>
    <property type="match status" value="1"/>
</dbReference>
<dbReference type="AlphaFoldDB" id="A0A323TZX2"/>
<evidence type="ECO:0000259" key="1">
    <source>
        <dbReference type="Pfam" id="PF03167"/>
    </source>
</evidence>
<dbReference type="CDD" id="cd10032">
    <property type="entry name" value="UDG-F6_HDG"/>
    <property type="match status" value="1"/>
</dbReference>
<accession>A0A323TZX2</accession>
<dbReference type="InterPro" id="IPR036895">
    <property type="entry name" value="Uracil-DNA_glycosylase-like_sf"/>
</dbReference>
<dbReference type="OrthoDB" id="9799921at2"/>
<dbReference type="Proteomes" id="UP000248214">
    <property type="component" value="Unassembled WGS sequence"/>
</dbReference>
<evidence type="ECO:0000313" key="2">
    <source>
        <dbReference type="EMBL" id="PYZ95145.1"/>
    </source>
</evidence>
<dbReference type="SUPFAM" id="SSF52141">
    <property type="entry name" value="Uracil-DNA glycosylase-like"/>
    <property type="match status" value="1"/>
</dbReference>
<reference evidence="2 3" key="1">
    <citation type="submission" date="2017-10" db="EMBL/GenBank/DDBJ databases">
        <title>Bacillus sp. nov., a halophilic bacterium isolated from a Keqin Lake.</title>
        <authorList>
            <person name="Wang H."/>
        </authorList>
    </citation>
    <scope>NUCLEOTIDE SEQUENCE [LARGE SCALE GENOMIC DNA]</scope>
    <source>
        <strain evidence="2 3">KQ-12</strain>
    </source>
</reference>
<dbReference type="Gene3D" id="3.40.470.10">
    <property type="entry name" value="Uracil-DNA glycosylase-like domain"/>
    <property type="match status" value="1"/>
</dbReference>
<proteinExistence type="predicted"/>
<dbReference type="Pfam" id="PF03167">
    <property type="entry name" value="UDG"/>
    <property type="match status" value="1"/>
</dbReference>
<comment type="caution">
    <text evidence="2">The sequence shown here is derived from an EMBL/GenBank/DDBJ whole genome shotgun (WGS) entry which is preliminary data.</text>
</comment>
<sequence length="174" mass="20163">MLNQLKSMDPIIAPGANILILGSMPGEQSLKRQQYYGNPRNHFWFILDELFQTDISTRNYDDKRQFLKDKKIALWDVIASCERKGSLDSAIRDEKMNDIRTLLKNYPTIQWVGLNGTKAYDSFRKYSKNHTLPALPFKKLPSSSPVPGRNVKTFNEKVESWRELTNYLSMTGEK</sequence>
<protein>
    <submittedName>
        <fullName evidence="2">DNA-deoxyinosine glycosylase</fullName>
    </submittedName>
</protein>
<dbReference type="InterPro" id="IPR005122">
    <property type="entry name" value="Uracil-DNA_glycosylase-like"/>
</dbReference>
<evidence type="ECO:0000313" key="3">
    <source>
        <dbReference type="Proteomes" id="UP000248214"/>
    </source>
</evidence>
<gene>
    <name evidence="2" type="ORF">CR194_06420</name>
</gene>
<dbReference type="EMBL" id="PDOD01000001">
    <property type="protein sequence ID" value="PYZ95145.1"/>
    <property type="molecule type" value="Genomic_DNA"/>
</dbReference>
<organism evidence="2 3">
    <name type="scientific">Salipaludibacillus keqinensis</name>
    <dbReference type="NCBI Taxonomy" id="2045207"/>
    <lineage>
        <taxon>Bacteria</taxon>
        <taxon>Bacillati</taxon>
        <taxon>Bacillota</taxon>
        <taxon>Bacilli</taxon>
        <taxon>Bacillales</taxon>
        <taxon>Bacillaceae</taxon>
    </lineage>
</organism>